<accession>A0A2W4UFV0</accession>
<proteinExistence type="predicted"/>
<evidence type="ECO:0000313" key="2">
    <source>
        <dbReference type="EMBL" id="PZO15669.1"/>
    </source>
</evidence>
<evidence type="ECO:0000256" key="1">
    <source>
        <dbReference type="SAM" id="MobiDB-lite"/>
    </source>
</evidence>
<dbReference type="EMBL" id="QBMC01000090">
    <property type="protein sequence ID" value="PZO15669.1"/>
    <property type="molecule type" value="Genomic_DNA"/>
</dbReference>
<evidence type="ECO:0000313" key="3">
    <source>
        <dbReference type="Proteomes" id="UP000249354"/>
    </source>
</evidence>
<reference evidence="3" key="1">
    <citation type="submission" date="2018-04" db="EMBL/GenBank/DDBJ databases">
        <authorList>
            <person name="Cornet L."/>
        </authorList>
    </citation>
    <scope>NUCLEOTIDE SEQUENCE [LARGE SCALE GENOMIC DNA]</scope>
</reference>
<reference evidence="2 3" key="2">
    <citation type="submission" date="2018-06" db="EMBL/GenBank/DDBJ databases">
        <title>Metagenomic assembly of (sub)arctic Cyanobacteria and their associated microbiome from non-axenic cultures.</title>
        <authorList>
            <person name="Baurain D."/>
        </authorList>
    </citation>
    <scope>NUCLEOTIDE SEQUENCE [LARGE SCALE GENOMIC DNA]</scope>
    <source>
        <strain evidence="2">ULC129bin1</strain>
    </source>
</reference>
<feature type="compositionally biased region" description="Polar residues" evidence="1">
    <location>
        <begin position="8"/>
        <end position="22"/>
    </location>
</feature>
<name>A0A2W4UFV0_9CYAN</name>
<protein>
    <submittedName>
        <fullName evidence="2">Uncharacterized protein</fullName>
    </submittedName>
</protein>
<dbReference type="AlphaFoldDB" id="A0A2W4UFV0"/>
<organism evidence="2 3">
    <name type="scientific">Leptolyngbya foveolarum</name>
    <dbReference type="NCBI Taxonomy" id="47253"/>
    <lineage>
        <taxon>Bacteria</taxon>
        <taxon>Bacillati</taxon>
        <taxon>Cyanobacteriota</taxon>
        <taxon>Cyanophyceae</taxon>
        <taxon>Leptolyngbyales</taxon>
        <taxon>Leptolyngbyaceae</taxon>
        <taxon>Leptolyngbya group</taxon>
        <taxon>Leptolyngbya</taxon>
    </lineage>
</organism>
<gene>
    <name evidence="2" type="ORF">DCF25_13475</name>
</gene>
<feature type="region of interest" description="Disordered" evidence="1">
    <location>
        <begin position="1"/>
        <end position="58"/>
    </location>
</feature>
<sequence length="241" mass="26553">MASETLDQKQTALEAGSSSQGANEVEKVPAVSDDSGLRAAASAGEKKQKRKKHKAVPLSQRRMVQAIGRIEGRILPDGNSVTIVTEDGAAFRVRGFGKPGLAVRLLALSDSERYGKFSFWPAFDKDGILLVSFNNSDDWVPQKNSPPVDQMFVCGTIQALEGDRFSVLVGYGRKQYGKGVERILPIESAPLPEWKAGDWVDLILHRQGEEWLWQGDFHPRGPKVGEQFNSWLRYGEAEALG</sequence>
<comment type="caution">
    <text evidence="2">The sequence shown here is derived from an EMBL/GenBank/DDBJ whole genome shotgun (WGS) entry which is preliminary data.</text>
</comment>
<dbReference type="Proteomes" id="UP000249354">
    <property type="component" value="Unassembled WGS sequence"/>
</dbReference>